<protein>
    <submittedName>
        <fullName evidence="1">Uncharacterized protein</fullName>
    </submittedName>
</protein>
<gene>
    <name evidence="1" type="ORF">PLEPLA_LOCUS8800</name>
</gene>
<dbReference type="EMBL" id="CADEAL010000491">
    <property type="protein sequence ID" value="CAB1420923.1"/>
    <property type="molecule type" value="Genomic_DNA"/>
</dbReference>
<name>A0A9N7TY99_PLEPL</name>
<keyword evidence="2" id="KW-1185">Reference proteome</keyword>
<evidence type="ECO:0000313" key="1">
    <source>
        <dbReference type="EMBL" id="CAB1420923.1"/>
    </source>
</evidence>
<accession>A0A9N7TY99</accession>
<dbReference type="Proteomes" id="UP001153269">
    <property type="component" value="Unassembled WGS sequence"/>
</dbReference>
<dbReference type="AlphaFoldDB" id="A0A9N7TY99"/>
<comment type="caution">
    <text evidence="1">The sequence shown here is derived from an EMBL/GenBank/DDBJ whole genome shotgun (WGS) entry which is preliminary data.</text>
</comment>
<organism evidence="1 2">
    <name type="scientific">Pleuronectes platessa</name>
    <name type="common">European plaice</name>
    <dbReference type="NCBI Taxonomy" id="8262"/>
    <lineage>
        <taxon>Eukaryota</taxon>
        <taxon>Metazoa</taxon>
        <taxon>Chordata</taxon>
        <taxon>Craniata</taxon>
        <taxon>Vertebrata</taxon>
        <taxon>Euteleostomi</taxon>
        <taxon>Actinopterygii</taxon>
        <taxon>Neopterygii</taxon>
        <taxon>Teleostei</taxon>
        <taxon>Neoteleostei</taxon>
        <taxon>Acanthomorphata</taxon>
        <taxon>Carangaria</taxon>
        <taxon>Pleuronectiformes</taxon>
        <taxon>Pleuronectoidei</taxon>
        <taxon>Pleuronectidae</taxon>
        <taxon>Pleuronectes</taxon>
    </lineage>
</organism>
<evidence type="ECO:0000313" key="2">
    <source>
        <dbReference type="Proteomes" id="UP001153269"/>
    </source>
</evidence>
<reference evidence="1" key="1">
    <citation type="submission" date="2020-03" db="EMBL/GenBank/DDBJ databases">
        <authorList>
            <person name="Weist P."/>
        </authorList>
    </citation>
    <scope>NUCLEOTIDE SEQUENCE</scope>
</reference>
<proteinExistence type="predicted"/>
<sequence>MSVVQFDTALTPHIKEKKTNCDPIDPKQIKLLSGAPWTHQSFGFNLRSRHSVHFGIFMPASRGQAAMLQIFHFEPQPPNCPHQHRSSSSLTALPHTTPPCLPYFSIPDCSPPRTAKDIFPSEIRVISADTTRQSSYGRQRQPPAIYAPSNPHYCTQLQPLPARARYDMSPHYCLSAQIATYQEMICGKIDCSPDNALLLRR</sequence>